<dbReference type="PANTHER" id="PTHR43025">
    <property type="entry name" value="MONOGALACTOSYLDIACYLGLYCEROL SYNTHASE"/>
    <property type="match status" value="1"/>
</dbReference>
<reference evidence="7 8" key="1">
    <citation type="journal article" date="2015" name="Microbiome">
        <title>Genomic resolution of linkages in carbon, nitrogen, and sulfur cycling among widespread estuary sediment bacteria.</title>
        <authorList>
            <person name="Baker B.J."/>
            <person name="Lazar C.S."/>
            <person name="Teske A.P."/>
            <person name="Dick G.J."/>
        </authorList>
    </citation>
    <scope>NUCLEOTIDE SEQUENCE [LARGE SCALE GENOMIC DNA]</scope>
    <source>
        <strain evidence="7">DG_54_3</strain>
    </source>
</reference>
<dbReference type="GO" id="GO:0016758">
    <property type="term" value="F:hexosyltransferase activity"/>
    <property type="evidence" value="ECO:0007669"/>
    <property type="project" value="InterPro"/>
</dbReference>
<dbReference type="PANTHER" id="PTHR43025:SF3">
    <property type="entry name" value="MONOGALACTOSYLDIACYLGLYCEROL SYNTHASE 1, CHLOROPLASTIC"/>
    <property type="match status" value="1"/>
</dbReference>
<evidence type="ECO:0000313" key="7">
    <source>
        <dbReference type="EMBL" id="KPJ69870.1"/>
    </source>
</evidence>
<keyword evidence="3" id="KW-0328">Glycosyltransferase</keyword>
<evidence type="ECO:0000256" key="3">
    <source>
        <dbReference type="ARBA" id="ARBA00022676"/>
    </source>
</evidence>
<evidence type="ECO:0000259" key="6">
    <source>
        <dbReference type="Pfam" id="PF06925"/>
    </source>
</evidence>
<gene>
    <name evidence="7" type="ORF">AMJ44_02065</name>
</gene>
<comment type="similarity">
    <text evidence="2">Belongs to the glycosyltransferase 28 family.</text>
</comment>
<sequence length="372" mass="42884">MKKKILYFFSDTGGGHRSAANAIINAVEHLRKGQFCQEMIDVFANCSGFLNMFAKLYGPVIKYYPKMWGQLWYWLDDERKLERLEKMSRPFILKELTELIQEKSPNLIVSVHPMINHLTVRAIKQSGLKIPFLVAITDPVTLHRAWITPEADLVIVATPEAKKLALKYGMPEKKVKIIGMPIHPKFFLKDKQKQQARKRDHLKPKLFTVLLMGGGEGAGKMYEIIKEFNREKFKLQLIVIAGRNKKLETRIKRNTHKFHFPMRVCGFTDQVYEIMEESDLIITKAGPGTIAEALAMNLPIIITSWLPGQEEGNVEFVIRENVGRVSKNPKRVVEIVKEIKETCEFEEMKKNIRRVSRPQAAVDIAHEIFRCL</sequence>
<dbReference type="GO" id="GO:0016020">
    <property type="term" value="C:membrane"/>
    <property type="evidence" value="ECO:0007669"/>
    <property type="project" value="UniProtKB-SubCell"/>
</dbReference>
<dbReference type="Pfam" id="PF04101">
    <property type="entry name" value="Glyco_tran_28_C"/>
    <property type="match status" value="1"/>
</dbReference>
<organism evidence="7 8">
    <name type="scientific">candidate division WOR-1 bacterium DG_54_3</name>
    <dbReference type="NCBI Taxonomy" id="1703775"/>
    <lineage>
        <taxon>Bacteria</taxon>
        <taxon>Bacillati</taxon>
        <taxon>Saganbacteria</taxon>
    </lineage>
</organism>
<dbReference type="InterPro" id="IPR007235">
    <property type="entry name" value="Glyco_trans_28_C"/>
</dbReference>
<dbReference type="SUPFAM" id="SSF53756">
    <property type="entry name" value="UDP-Glycosyltransferase/glycogen phosphorylase"/>
    <property type="match status" value="1"/>
</dbReference>
<name>A0A0S7Y564_UNCSA</name>
<dbReference type="Pfam" id="PF06925">
    <property type="entry name" value="MGDG_synth"/>
    <property type="match status" value="1"/>
</dbReference>
<comment type="subcellular location">
    <subcellularLocation>
        <location evidence="1">Membrane</location>
    </subcellularLocation>
</comment>
<proteinExistence type="inferred from homology"/>
<dbReference type="Gene3D" id="3.40.50.2000">
    <property type="entry name" value="Glycogen Phosphorylase B"/>
    <property type="match status" value="2"/>
</dbReference>
<evidence type="ECO:0000256" key="1">
    <source>
        <dbReference type="ARBA" id="ARBA00004370"/>
    </source>
</evidence>
<evidence type="ECO:0000256" key="2">
    <source>
        <dbReference type="ARBA" id="ARBA00006962"/>
    </source>
</evidence>
<protein>
    <recommendedName>
        <fullName evidence="9">Galactosyldiacylglycerol synthase</fullName>
    </recommendedName>
</protein>
<accession>A0A0S7Y564</accession>
<dbReference type="AlphaFoldDB" id="A0A0S7Y564"/>
<evidence type="ECO:0000259" key="5">
    <source>
        <dbReference type="Pfam" id="PF04101"/>
    </source>
</evidence>
<keyword evidence="4" id="KW-0808">Transferase</keyword>
<dbReference type="EMBL" id="LIZX01000012">
    <property type="protein sequence ID" value="KPJ69870.1"/>
    <property type="molecule type" value="Genomic_DNA"/>
</dbReference>
<evidence type="ECO:0000313" key="8">
    <source>
        <dbReference type="Proteomes" id="UP000051861"/>
    </source>
</evidence>
<evidence type="ECO:0000256" key="4">
    <source>
        <dbReference type="ARBA" id="ARBA00022679"/>
    </source>
</evidence>
<evidence type="ECO:0008006" key="9">
    <source>
        <dbReference type="Google" id="ProtNLM"/>
    </source>
</evidence>
<feature type="domain" description="Glycosyl transferase family 28 C-terminal" evidence="5">
    <location>
        <begin position="208"/>
        <end position="331"/>
    </location>
</feature>
<dbReference type="InterPro" id="IPR050519">
    <property type="entry name" value="Glycosyltransf_28_UgtP"/>
</dbReference>
<dbReference type="InterPro" id="IPR009695">
    <property type="entry name" value="Diacylglyc_glucosyltr_N"/>
</dbReference>
<comment type="caution">
    <text evidence="7">The sequence shown here is derived from an EMBL/GenBank/DDBJ whole genome shotgun (WGS) entry which is preliminary data.</text>
</comment>
<feature type="domain" description="Diacylglycerol glucosyltransferase N-terminal" evidence="6">
    <location>
        <begin position="16"/>
        <end position="182"/>
    </location>
</feature>
<dbReference type="Proteomes" id="UP000051861">
    <property type="component" value="Unassembled WGS sequence"/>
</dbReference>
<dbReference type="GO" id="GO:0009247">
    <property type="term" value="P:glycolipid biosynthetic process"/>
    <property type="evidence" value="ECO:0007669"/>
    <property type="project" value="InterPro"/>
</dbReference>